<evidence type="ECO:0000313" key="3">
    <source>
        <dbReference type="Proteomes" id="UP000004105"/>
    </source>
</evidence>
<dbReference type="RefSeq" id="WP_007342592.1">
    <property type="nucleotide sequence ID" value="NZ_GL878494.1"/>
</dbReference>
<protein>
    <submittedName>
        <fullName evidence="2">Uncharacterized protein</fullName>
    </submittedName>
</protein>
<proteinExistence type="predicted"/>
<dbReference type="Proteomes" id="UP000004105">
    <property type="component" value="Unassembled WGS sequence"/>
</dbReference>
<dbReference type="AlphaFoldDB" id="F2BCV5"/>
<comment type="caution">
    <text evidence="2">The sequence shown here is derived from an EMBL/GenBank/DDBJ whole genome shotgun (WGS) entry which is preliminary data.</text>
</comment>
<name>F2BCV5_9NEIS</name>
<feature type="chain" id="PRO_5003274185" evidence="1">
    <location>
        <begin position="21"/>
        <end position="115"/>
    </location>
</feature>
<keyword evidence="3" id="KW-1185">Reference proteome</keyword>
<organism evidence="2 3">
    <name type="scientific">Neisseria bacilliformis ATCC BAA-1200</name>
    <dbReference type="NCBI Taxonomy" id="888742"/>
    <lineage>
        <taxon>Bacteria</taxon>
        <taxon>Pseudomonadati</taxon>
        <taxon>Pseudomonadota</taxon>
        <taxon>Betaproteobacteria</taxon>
        <taxon>Neisseriales</taxon>
        <taxon>Neisseriaceae</taxon>
        <taxon>Neisseria</taxon>
    </lineage>
</organism>
<reference evidence="2 3" key="1">
    <citation type="submission" date="2011-02" db="EMBL/GenBank/DDBJ databases">
        <authorList>
            <person name="Muzny D."/>
            <person name="Qin X."/>
            <person name="Deng J."/>
            <person name="Jiang H."/>
            <person name="Liu Y."/>
            <person name="Qu J."/>
            <person name="Song X.-Z."/>
            <person name="Zhang L."/>
            <person name="Thornton R."/>
            <person name="Coyle M."/>
            <person name="Francisco L."/>
            <person name="Jackson L."/>
            <person name="Javaid M."/>
            <person name="Korchina V."/>
            <person name="Kovar C."/>
            <person name="Mata R."/>
            <person name="Mathew T."/>
            <person name="Ngo R."/>
            <person name="Nguyen L."/>
            <person name="Nguyen N."/>
            <person name="Okwuonu G."/>
            <person name="Ongeri F."/>
            <person name="Pham C."/>
            <person name="Simmons D."/>
            <person name="Wilczek-Boney K."/>
            <person name="Hale W."/>
            <person name="Jakkamsetti A."/>
            <person name="Pham P."/>
            <person name="Ruth R."/>
            <person name="San Lucas F."/>
            <person name="Warren J."/>
            <person name="Zhang J."/>
            <person name="Zhao Z."/>
            <person name="Zhou C."/>
            <person name="Zhu D."/>
            <person name="Lee S."/>
            <person name="Bess C."/>
            <person name="Blankenburg K."/>
            <person name="Forbes L."/>
            <person name="Fu Q."/>
            <person name="Gubbala S."/>
            <person name="Hirani K."/>
            <person name="Jayaseelan J.C."/>
            <person name="Lara F."/>
            <person name="Munidasa M."/>
            <person name="Palculict T."/>
            <person name="Patil S."/>
            <person name="Pu L.-L."/>
            <person name="Saada N."/>
            <person name="Tang L."/>
            <person name="Weissenberger G."/>
            <person name="Zhu Y."/>
            <person name="Hemphill L."/>
            <person name="Shang Y."/>
            <person name="Youmans B."/>
            <person name="Ayvaz T."/>
            <person name="Ross M."/>
            <person name="Santibanez J."/>
            <person name="Aqrawi P."/>
            <person name="Gross S."/>
            <person name="Joshi V."/>
            <person name="Fowler G."/>
            <person name="Nazareth L."/>
            <person name="Reid J."/>
            <person name="Worley K."/>
            <person name="Petrosino J."/>
            <person name="Highlander S."/>
            <person name="Gibbs R."/>
        </authorList>
    </citation>
    <scope>NUCLEOTIDE SEQUENCE [LARGE SCALE GENOMIC DNA]</scope>
    <source>
        <strain evidence="2 3">ATCC BAA-1200</strain>
    </source>
</reference>
<dbReference type="HOGENOM" id="CLU_2106336_0_0_4"/>
<keyword evidence="1" id="KW-0732">Signal</keyword>
<evidence type="ECO:0000313" key="2">
    <source>
        <dbReference type="EMBL" id="EGF10704.1"/>
    </source>
</evidence>
<dbReference type="EMBL" id="AFAY01000031">
    <property type="protein sequence ID" value="EGF10704.1"/>
    <property type="molecule type" value="Genomic_DNA"/>
</dbReference>
<sequence>MTKQQIISIVFSLITGSAVAANQPYPNIVQYDEATAVRHEHTQALYQAMHAAVRQSYDLAQYDIAIRPCRDADNALYHCVSFTLKNQDPKQRGGKGNFAIQIRHSDGQAFFIHAR</sequence>
<accession>F2BCV5</accession>
<evidence type="ECO:0000256" key="1">
    <source>
        <dbReference type="SAM" id="SignalP"/>
    </source>
</evidence>
<feature type="signal peptide" evidence="1">
    <location>
        <begin position="1"/>
        <end position="20"/>
    </location>
</feature>
<gene>
    <name evidence="2" type="ORF">HMPREF9123_1585</name>
</gene>